<feature type="non-terminal residue" evidence="1">
    <location>
        <position position="1"/>
    </location>
</feature>
<dbReference type="GO" id="GO:0070476">
    <property type="term" value="P:rRNA (guanine-N7)-methylation"/>
    <property type="evidence" value="ECO:0007669"/>
    <property type="project" value="TreeGrafter"/>
</dbReference>
<evidence type="ECO:0000313" key="2">
    <source>
        <dbReference type="Proteomes" id="UP000728032"/>
    </source>
</evidence>
<accession>A0A7R9QBK9</accession>
<name>A0A7R9QBK9_9ACAR</name>
<dbReference type="GO" id="GO:0046982">
    <property type="term" value="F:protein heterodimerization activity"/>
    <property type="evidence" value="ECO:0007669"/>
    <property type="project" value="InterPro"/>
</dbReference>
<dbReference type="OrthoDB" id="2187549at2759"/>
<sequence>MLTSRCLKGVTVGFPLKIEEVSVDFNKDFIQRIVSKMDWSVNATEDLLKRIHHALLEIEIMNGHLVCP</sequence>
<protein>
    <submittedName>
        <fullName evidence="1">Uncharacterized protein</fullName>
    </submittedName>
</protein>
<evidence type="ECO:0000313" key="1">
    <source>
        <dbReference type="EMBL" id="CAD7638744.1"/>
    </source>
</evidence>
<dbReference type="GO" id="GO:0030488">
    <property type="term" value="P:tRNA methylation"/>
    <property type="evidence" value="ECO:0007669"/>
    <property type="project" value="TreeGrafter"/>
</dbReference>
<keyword evidence="2" id="KW-1185">Reference proteome</keyword>
<dbReference type="PANTHER" id="PTHR12773:SF0">
    <property type="entry name" value="MULTIFUNCTIONAL METHYLTRANSFERASE SUBUNIT TRM112-LIKE PROTEIN"/>
    <property type="match status" value="1"/>
</dbReference>
<dbReference type="AlphaFoldDB" id="A0A7R9QBK9"/>
<organism evidence="1">
    <name type="scientific">Oppiella nova</name>
    <dbReference type="NCBI Taxonomy" id="334625"/>
    <lineage>
        <taxon>Eukaryota</taxon>
        <taxon>Metazoa</taxon>
        <taxon>Ecdysozoa</taxon>
        <taxon>Arthropoda</taxon>
        <taxon>Chelicerata</taxon>
        <taxon>Arachnida</taxon>
        <taxon>Acari</taxon>
        <taxon>Acariformes</taxon>
        <taxon>Sarcoptiformes</taxon>
        <taxon>Oribatida</taxon>
        <taxon>Brachypylina</taxon>
        <taxon>Oppioidea</taxon>
        <taxon>Oppiidae</taxon>
        <taxon>Oppiella</taxon>
    </lineage>
</organism>
<proteinExistence type="predicted"/>
<reference evidence="1" key="1">
    <citation type="submission" date="2020-11" db="EMBL/GenBank/DDBJ databases">
        <authorList>
            <person name="Tran Van P."/>
        </authorList>
    </citation>
    <scope>NUCLEOTIDE SEQUENCE</scope>
</reference>
<dbReference type="InterPro" id="IPR039127">
    <property type="entry name" value="Trm112"/>
</dbReference>
<dbReference type="EMBL" id="CAJPVJ010000295">
    <property type="protein sequence ID" value="CAG2161973.1"/>
    <property type="molecule type" value="Genomic_DNA"/>
</dbReference>
<dbReference type="EMBL" id="OC915120">
    <property type="protein sequence ID" value="CAD7638744.1"/>
    <property type="molecule type" value="Genomic_DNA"/>
</dbReference>
<dbReference type="PANTHER" id="PTHR12773">
    <property type="entry name" value="UPF0315 PROTEIN-RELATED"/>
    <property type="match status" value="1"/>
</dbReference>
<dbReference type="Proteomes" id="UP000728032">
    <property type="component" value="Unassembled WGS sequence"/>
</dbReference>
<gene>
    <name evidence="1" type="ORF">ONB1V03_LOCUS1574</name>
</gene>